<dbReference type="InterPro" id="IPR012334">
    <property type="entry name" value="Pectin_lyas_fold"/>
</dbReference>
<dbReference type="Gene3D" id="2.160.20.10">
    <property type="entry name" value="Single-stranded right-handed beta-helix, Pectin lyase-like"/>
    <property type="match status" value="1"/>
</dbReference>
<evidence type="ECO:0000313" key="1">
    <source>
        <dbReference type="EMBL" id="KKK57990.1"/>
    </source>
</evidence>
<proteinExistence type="predicted"/>
<protein>
    <recommendedName>
        <fullName evidence="2">DUF1565 domain-containing protein</fullName>
    </recommendedName>
</protein>
<feature type="non-terminal residue" evidence="1">
    <location>
        <position position="1"/>
    </location>
</feature>
<sequence length="313" mass="32699">VEISPNTGRYHTVIRSRGGLVASFPHPDDGIAEIVGLAIPAGNDYYLDANGDNNRSGRAFTSAVSTFTKALSLMTSGRGDRLFVRPGDYAETEIDVNIADAQIIGLGADGAVGITPASGIPAMKVTANDVVLRNFRIEGVNDADYGLSIGDFDNGVLGVRVVGCLLRNGSHATKPAVLIHGAGDLYLVGNDIAWAGIGIEYKGGSEGYPSQIFQLGNHFHNLSVQHLAQRVTGAIDNGKVVNLNHEHNTHDLLEDGTSPTGVWIELDHTGTTGIVSDNKFAIATNGSSSFAIAAGVLWVANKTEAGVSTARPA</sequence>
<dbReference type="EMBL" id="LAZR01064200">
    <property type="protein sequence ID" value="KKK57990.1"/>
    <property type="molecule type" value="Genomic_DNA"/>
</dbReference>
<dbReference type="SUPFAM" id="SSF51126">
    <property type="entry name" value="Pectin lyase-like"/>
    <property type="match status" value="1"/>
</dbReference>
<comment type="caution">
    <text evidence="1">The sequence shown here is derived from an EMBL/GenBank/DDBJ whole genome shotgun (WGS) entry which is preliminary data.</text>
</comment>
<dbReference type="AlphaFoldDB" id="A0A0F8XAK7"/>
<evidence type="ECO:0008006" key="2">
    <source>
        <dbReference type="Google" id="ProtNLM"/>
    </source>
</evidence>
<gene>
    <name evidence="1" type="ORF">LCGC14_3048940</name>
</gene>
<dbReference type="InterPro" id="IPR011050">
    <property type="entry name" value="Pectin_lyase_fold/virulence"/>
</dbReference>
<accession>A0A0F8XAK7</accession>
<name>A0A0F8XAK7_9ZZZZ</name>
<organism evidence="1">
    <name type="scientific">marine sediment metagenome</name>
    <dbReference type="NCBI Taxonomy" id="412755"/>
    <lineage>
        <taxon>unclassified sequences</taxon>
        <taxon>metagenomes</taxon>
        <taxon>ecological metagenomes</taxon>
    </lineage>
</organism>
<reference evidence="1" key="1">
    <citation type="journal article" date="2015" name="Nature">
        <title>Complex archaea that bridge the gap between prokaryotes and eukaryotes.</title>
        <authorList>
            <person name="Spang A."/>
            <person name="Saw J.H."/>
            <person name="Jorgensen S.L."/>
            <person name="Zaremba-Niedzwiedzka K."/>
            <person name="Martijn J."/>
            <person name="Lind A.E."/>
            <person name="van Eijk R."/>
            <person name="Schleper C."/>
            <person name="Guy L."/>
            <person name="Ettema T.J."/>
        </authorList>
    </citation>
    <scope>NUCLEOTIDE SEQUENCE</scope>
</reference>